<dbReference type="InterPro" id="IPR050695">
    <property type="entry name" value="N-acetylmuramoyl_amidase_3"/>
</dbReference>
<dbReference type="PROSITE" id="PS51257">
    <property type="entry name" value="PROKAR_LIPOPROTEIN"/>
    <property type="match status" value="1"/>
</dbReference>
<feature type="compositionally biased region" description="Acidic residues" evidence="2">
    <location>
        <begin position="90"/>
        <end position="100"/>
    </location>
</feature>
<evidence type="ECO:0000256" key="1">
    <source>
        <dbReference type="ARBA" id="ARBA00022801"/>
    </source>
</evidence>
<accession>A0ABV1BUK9</accession>
<dbReference type="Gene3D" id="3.40.630.40">
    <property type="entry name" value="Zn-dependent exopeptidases"/>
    <property type="match status" value="1"/>
</dbReference>
<dbReference type="PANTHER" id="PTHR30404">
    <property type="entry name" value="N-ACETYLMURAMOYL-L-ALANINE AMIDASE"/>
    <property type="match status" value="1"/>
</dbReference>
<dbReference type="SUPFAM" id="SSF53187">
    <property type="entry name" value="Zn-dependent exopeptidases"/>
    <property type="match status" value="1"/>
</dbReference>
<feature type="compositionally biased region" description="Polar residues" evidence="2">
    <location>
        <begin position="52"/>
        <end position="86"/>
    </location>
</feature>
<keyword evidence="5" id="KW-1185">Reference proteome</keyword>
<dbReference type="Proteomes" id="UP001442364">
    <property type="component" value="Unassembled WGS sequence"/>
</dbReference>
<sequence length="380" mass="41781">MRNNNLKNIIKVINTALLVSTLTLSLTACGRTDGKSDNSNNEADTAVVAVNNSDTDSMQNVNADDLSVNSDENQNTSEADNTSAVTDNENNADIEDENNSGDESISNDNSDYDTDNYTENGNNVDDNSQQPVYNDTFSYVSGGAEDDDTQENIQEAQHKTTICIDAGHGGSNEGTKETYDGVLIKEKDINLVIAKKLQWYLEQNDNLNVIMTRTSDTDVSIGGRIDYAKGNNADYVISVHINSKSQDNTNPRGCMVLMSCSRYQPSDSRFASIYDKENMLANAIIRNLNNIGIPIADDWNTEYTNGILQRTNTVNELYPDGSPADYYGLIYNGTYAGIPTIIIEHSFLSNENDYRTHFSTDSQLDVLARADAQGILEVVN</sequence>
<keyword evidence="1 4" id="KW-0378">Hydrolase</keyword>
<dbReference type="Pfam" id="PF01520">
    <property type="entry name" value="Amidase_3"/>
    <property type="match status" value="1"/>
</dbReference>
<dbReference type="GO" id="GO:0008745">
    <property type="term" value="F:N-acetylmuramoyl-L-alanine amidase activity"/>
    <property type="evidence" value="ECO:0007669"/>
    <property type="project" value="UniProtKB-EC"/>
</dbReference>
<protein>
    <submittedName>
        <fullName evidence="4">N-acetylmuramoyl-L-alanine amidase</fullName>
        <ecNumber evidence="4">3.5.1.28</ecNumber>
    </submittedName>
</protein>
<comment type="caution">
    <text evidence="4">The sequence shown here is derived from an EMBL/GenBank/DDBJ whole genome shotgun (WGS) entry which is preliminary data.</text>
</comment>
<reference evidence="4 5" key="1">
    <citation type="submission" date="2024-03" db="EMBL/GenBank/DDBJ databases">
        <title>Human intestinal bacterial collection.</title>
        <authorList>
            <person name="Pauvert C."/>
            <person name="Hitch T.C.A."/>
            <person name="Clavel T."/>
        </authorList>
    </citation>
    <scope>NUCLEOTIDE SEQUENCE [LARGE SCALE GENOMIC DNA]</scope>
    <source>
        <strain evidence="4 5">CLA-AA-H255</strain>
    </source>
</reference>
<evidence type="ECO:0000313" key="4">
    <source>
        <dbReference type="EMBL" id="MEQ2379442.1"/>
    </source>
</evidence>
<proteinExistence type="predicted"/>
<dbReference type="RefSeq" id="WP_349153455.1">
    <property type="nucleotide sequence ID" value="NZ_DAWDOP010000002.1"/>
</dbReference>
<dbReference type="CDD" id="cd02696">
    <property type="entry name" value="MurNAc-LAA"/>
    <property type="match status" value="1"/>
</dbReference>
<evidence type="ECO:0000313" key="5">
    <source>
        <dbReference type="Proteomes" id="UP001442364"/>
    </source>
</evidence>
<evidence type="ECO:0000256" key="2">
    <source>
        <dbReference type="SAM" id="MobiDB-lite"/>
    </source>
</evidence>
<name>A0ABV1BUK9_9FIRM</name>
<feature type="compositionally biased region" description="Polar residues" evidence="2">
    <location>
        <begin position="121"/>
        <end position="139"/>
    </location>
</feature>
<dbReference type="InterPro" id="IPR002508">
    <property type="entry name" value="MurNAc-LAA_cat"/>
</dbReference>
<feature type="domain" description="MurNAc-LAA" evidence="3">
    <location>
        <begin position="162"/>
        <end position="376"/>
    </location>
</feature>
<feature type="region of interest" description="Disordered" evidence="2">
    <location>
        <begin position="52"/>
        <end position="151"/>
    </location>
</feature>
<dbReference type="EMBL" id="JBBMER010000003">
    <property type="protein sequence ID" value="MEQ2379442.1"/>
    <property type="molecule type" value="Genomic_DNA"/>
</dbReference>
<organism evidence="4 5">
    <name type="scientific">[Lactobacillus] rogosae</name>
    <dbReference type="NCBI Taxonomy" id="706562"/>
    <lineage>
        <taxon>Bacteria</taxon>
        <taxon>Bacillati</taxon>
        <taxon>Bacillota</taxon>
        <taxon>Clostridia</taxon>
        <taxon>Lachnospirales</taxon>
        <taxon>Lachnospiraceae</taxon>
        <taxon>Lachnospira</taxon>
    </lineage>
</organism>
<gene>
    <name evidence="4" type="ORF">WMO14_06050</name>
</gene>
<evidence type="ECO:0000259" key="3">
    <source>
        <dbReference type="Pfam" id="PF01520"/>
    </source>
</evidence>
<dbReference type="EC" id="3.5.1.28" evidence="4"/>
<dbReference type="PANTHER" id="PTHR30404:SF0">
    <property type="entry name" value="N-ACETYLMURAMOYL-L-ALANINE AMIDASE AMIC"/>
    <property type="match status" value="1"/>
</dbReference>